<dbReference type="PROSITE" id="PS00138">
    <property type="entry name" value="SUBTILASE_SER"/>
    <property type="match status" value="1"/>
</dbReference>
<dbReference type="GO" id="GO:0006508">
    <property type="term" value="P:proteolysis"/>
    <property type="evidence" value="ECO:0007669"/>
    <property type="project" value="UniProtKB-KW"/>
</dbReference>
<evidence type="ECO:0000313" key="9">
    <source>
        <dbReference type="Proteomes" id="UP000000323"/>
    </source>
</evidence>
<dbReference type="InterPro" id="IPR023828">
    <property type="entry name" value="Peptidase_S8_Ser-AS"/>
</dbReference>
<evidence type="ECO:0000259" key="7">
    <source>
        <dbReference type="Pfam" id="PF00082"/>
    </source>
</evidence>
<dbReference type="PROSITE" id="PS00137">
    <property type="entry name" value="SUBTILASE_HIS"/>
    <property type="match status" value="1"/>
</dbReference>
<evidence type="ECO:0000313" key="8">
    <source>
        <dbReference type="EMBL" id="ACZ43299.1"/>
    </source>
</evidence>
<dbReference type="Pfam" id="PF00082">
    <property type="entry name" value="Peptidase_S8"/>
    <property type="match status" value="1"/>
</dbReference>
<dbReference type="InterPro" id="IPR036852">
    <property type="entry name" value="Peptidase_S8/S53_dom_sf"/>
</dbReference>
<dbReference type="SUPFAM" id="SSF52743">
    <property type="entry name" value="Subtilisin-like"/>
    <property type="match status" value="1"/>
</dbReference>
<name>D1CHS8_THET1</name>
<evidence type="ECO:0000256" key="3">
    <source>
        <dbReference type="ARBA" id="ARBA00022801"/>
    </source>
</evidence>
<dbReference type="InterPro" id="IPR000209">
    <property type="entry name" value="Peptidase_S8/S53_dom"/>
</dbReference>
<dbReference type="PANTHER" id="PTHR43806">
    <property type="entry name" value="PEPTIDASE S8"/>
    <property type="match status" value="1"/>
</dbReference>
<feature type="domain" description="Peptidase S8/S53" evidence="7">
    <location>
        <begin position="246"/>
        <end position="530"/>
    </location>
</feature>
<evidence type="ECO:0000256" key="4">
    <source>
        <dbReference type="ARBA" id="ARBA00022825"/>
    </source>
</evidence>
<keyword evidence="9" id="KW-1185">Reference proteome</keyword>
<accession>D1CHS8</accession>
<sequence length="925" mass="99308">MERFPKELRHGSGAIMVLDPTHLLLSFREPQSPQDVEERVREYGMALAAPGGPTPGIERGLERVPRPANPFEVINHTDRRFWVRSQAGSIDQERFNALQNAMGDALEWIGPVYRLGNVPGLGGLVCPLPNVLLLRTTQPGEEVQRNLDRRLKRYGLSEVREKSQYLGEYRYYVLDHPEDRNAYELQSMLLESERELVSDVQFETMPMVVPITAVPNDPLFPRQWDMTRIQAGGPGNTGWDISTGAAGTIVCVLDQGCDLTHPDLQFAPGAAGQGINLGTMAPPGSPTGPHGTACAGIVLGRFNNSAGVAGVAGNCSLMPVAFQNWTDAECAAGINWAANNGARVISMSFGVYAPGDGFGPTGWNFAIIDPAINNAVNTRGCVLVAATGNENTGVINRYPARNPLVIAVGGSDQADNRKNPMSADGECWGANFGPGISVVAPCVQIPTTDIQGAGGYNTNNGGPRLVACVNYPSCGDAAGDYFFQFNGTSSATPHVAGLAGAIRSQYAALTPGQVRDIIERTADKVGGAYADAPGFPNGTRNNQMGYGRINMLRALDFSDVFIKDWTGDTGVEPSTPPGSNFWTFSDIVVRITDDNVFDPGDPSKSSNVERGQTNYLYIRVTNNGPREARNVTVSARITPYVGLEFVYPADWTSVDATHVAPTPVTATFPSIPAGGSAIAKFTISSSQVDTLWGWISGMSWHPCLLAMVNADNDYAFTTVSTAGGGLVVRRNNLAQRNLSVIDVLSATTLAFPFLAGNLFNSEHTMEILVDRSRLPMAIPLYLGLDEDGKAFPQVDLTAKTPGDEQMEGGLVFIERTRVEAMLGCCRGILTLEKGSRFDCPSATGIGEVSVKGGEVIIRGGKRLVEVREEQAVIRVEKQPNQLHPMALRLEVPREAQGGEEYLVSVAQRNEAGQTVGGASALYRVR</sequence>
<dbReference type="EMBL" id="CP001826">
    <property type="protein sequence ID" value="ACZ43299.1"/>
    <property type="molecule type" value="Genomic_DNA"/>
</dbReference>
<dbReference type="Gene3D" id="3.40.50.200">
    <property type="entry name" value="Peptidase S8/S53 domain"/>
    <property type="match status" value="1"/>
</dbReference>
<dbReference type="OrthoDB" id="9790784at2"/>
<evidence type="ECO:0000256" key="5">
    <source>
        <dbReference type="PIRSR" id="PIRSR615500-1"/>
    </source>
</evidence>
<feature type="active site" description="Charge relay system" evidence="5 6">
    <location>
        <position position="489"/>
    </location>
</feature>
<protein>
    <submittedName>
        <fullName evidence="8">Peptidase S8 and S53 subtilisin kexin sedolisin</fullName>
    </submittedName>
</protein>
<evidence type="ECO:0000256" key="1">
    <source>
        <dbReference type="ARBA" id="ARBA00011073"/>
    </source>
</evidence>
<dbReference type="RefSeq" id="WP_012876330.1">
    <property type="nucleotide sequence ID" value="NC_013526.1"/>
</dbReference>
<proteinExistence type="inferred from homology"/>
<gene>
    <name evidence="8" type="ordered locus">Tter_2404</name>
</gene>
<dbReference type="eggNOG" id="COG1404">
    <property type="taxonomic scope" value="Bacteria"/>
</dbReference>
<keyword evidence="3 6" id="KW-0378">Hydrolase</keyword>
<dbReference type="GO" id="GO:0004252">
    <property type="term" value="F:serine-type endopeptidase activity"/>
    <property type="evidence" value="ECO:0007669"/>
    <property type="project" value="UniProtKB-UniRule"/>
</dbReference>
<evidence type="ECO:0000256" key="6">
    <source>
        <dbReference type="PROSITE-ProRule" id="PRU01240"/>
    </source>
</evidence>
<dbReference type="STRING" id="525904.Tter_2404"/>
<keyword evidence="2 6" id="KW-0645">Protease</keyword>
<feature type="active site" description="Charge relay system" evidence="5 6">
    <location>
        <position position="290"/>
    </location>
</feature>
<dbReference type="InterPro" id="IPR050131">
    <property type="entry name" value="Peptidase_S8_subtilisin-like"/>
</dbReference>
<dbReference type="PROSITE" id="PS51892">
    <property type="entry name" value="SUBTILASE"/>
    <property type="match status" value="1"/>
</dbReference>
<keyword evidence="4 6" id="KW-0720">Serine protease</keyword>
<dbReference type="Proteomes" id="UP000000323">
    <property type="component" value="Chromosome 2"/>
</dbReference>
<dbReference type="InterPro" id="IPR015500">
    <property type="entry name" value="Peptidase_S8_subtilisin-rel"/>
</dbReference>
<evidence type="ECO:0000256" key="2">
    <source>
        <dbReference type="ARBA" id="ARBA00022670"/>
    </source>
</evidence>
<dbReference type="AlphaFoldDB" id="D1CHS8"/>
<dbReference type="HOGENOM" id="CLU_315661_0_0_0"/>
<feature type="active site" description="Charge relay system" evidence="5 6">
    <location>
        <position position="254"/>
    </location>
</feature>
<comment type="similarity">
    <text evidence="1 6">Belongs to the peptidase S8 family.</text>
</comment>
<dbReference type="PANTHER" id="PTHR43806:SF11">
    <property type="entry name" value="CEREVISIN-RELATED"/>
    <property type="match status" value="1"/>
</dbReference>
<reference evidence="9" key="1">
    <citation type="journal article" date="2010" name="Stand. Genomic Sci.">
        <title>Complete genome sequence of 'Thermobaculum terrenum' type strain (YNP1).</title>
        <authorList>
            <person name="Kiss H."/>
            <person name="Cleland D."/>
            <person name="Lapidus A."/>
            <person name="Lucas S."/>
            <person name="Glavina Del Rio T."/>
            <person name="Nolan M."/>
            <person name="Tice H."/>
            <person name="Han C."/>
            <person name="Goodwin L."/>
            <person name="Pitluck S."/>
            <person name="Liolios K."/>
            <person name="Ivanova N."/>
            <person name="Mavromatis K."/>
            <person name="Ovchinnikova G."/>
            <person name="Pati A."/>
            <person name="Chen A."/>
            <person name="Palaniappan K."/>
            <person name="Land M."/>
            <person name="Hauser L."/>
            <person name="Chang Y."/>
            <person name="Jeffries C."/>
            <person name="Lu M."/>
            <person name="Brettin T."/>
            <person name="Detter J."/>
            <person name="Goker M."/>
            <person name="Tindall B."/>
            <person name="Beck B."/>
            <person name="McDermott T."/>
            <person name="Woyke T."/>
            <person name="Bristow J."/>
            <person name="Eisen J."/>
            <person name="Markowitz V."/>
            <person name="Hugenholtz P."/>
            <person name="Kyrpides N."/>
            <person name="Klenk H."/>
            <person name="Cheng J."/>
        </authorList>
    </citation>
    <scope>NUCLEOTIDE SEQUENCE [LARGE SCALE GENOMIC DNA]</scope>
    <source>
        <strain evidence="9">ATCC BAA-798 / YNP1</strain>
    </source>
</reference>
<dbReference type="PRINTS" id="PR00723">
    <property type="entry name" value="SUBTILISIN"/>
</dbReference>
<dbReference type="KEGG" id="ttr:Tter_2404"/>
<dbReference type="InterPro" id="IPR022398">
    <property type="entry name" value="Peptidase_S8_His-AS"/>
</dbReference>
<organism evidence="8 9">
    <name type="scientific">Thermobaculum terrenum (strain ATCC BAA-798 / CCMEE 7001 / YNP1)</name>
    <dbReference type="NCBI Taxonomy" id="525904"/>
    <lineage>
        <taxon>Bacteria</taxon>
        <taxon>Bacillati</taxon>
        <taxon>Chloroflexota</taxon>
        <taxon>Chloroflexia</taxon>
        <taxon>Candidatus Thermobaculales</taxon>
        <taxon>Candidatus Thermobaculaceae</taxon>
        <taxon>Thermobaculum</taxon>
    </lineage>
</organism>